<dbReference type="AlphaFoldDB" id="A0A3Q3W2K7"/>
<keyword evidence="1" id="KW-0812">Transmembrane</keyword>
<keyword evidence="4" id="KW-1185">Reference proteome</keyword>
<accession>A0A3Q3W2K7</accession>
<evidence type="ECO:0008006" key="5">
    <source>
        <dbReference type="Google" id="ProtNLM"/>
    </source>
</evidence>
<keyword evidence="2" id="KW-0732">Signal</keyword>
<feature type="signal peptide" evidence="2">
    <location>
        <begin position="1"/>
        <end position="22"/>
    </location>
</feature>
<keyword evidence="1" id="KW-0472">Membrane</keyword>
<protein>
    <recommendedName>
        <fullName evidence="5">Immunoglobulin V-set domain-containing protein</fullName>
    </recommendedName>
</protein>
<dbReference type="Ensembl" id="ENSMMOT00000008384.1">
    <property type="protein sequence ID" value="ENSMMOP00000008233.1"/>
    <property type="gene ID" value="ENSMMOG00000006383.1"/>
</dbReference>
<dbReference type="SUPFAM" id="SSF48726">
    <property type="entry name" value="Immunoglobulin"/>
    <property type="match status" value="1"/>
</dbReference>
<dbReference type="InterPro" id="IPR036179">
    <property type="entry name" value="Ig-like_dom_sf"/>
</dbReference>
<reference evidence="3" key="1">
    <citation type="submission" date="2025-08" db="UniProtKB">
        <authorList>
            <consortium name="Ensembl"/>
        </authorList>
    </citation>
    <scope>IDENTIFICATION</scope>
</reference>
<dbReference type="Gene3D" id="2.60.40.10">
    <property type="entry name" value="Immunoglobulins"/>
    <property type="match status" value="1"/>
</dbReference>
<dbReference type="InterPro" id="IPR013783">
    <property type="entry name" value="Ig-like_fold"/>
</dbReference>
<evidence type="ECO:0000256" key="1">
    <source>
        <dbReference type="SAM" id="Phobius"/>
    </source>
</evidence>
<reference evidence="3" key="2">
    <citation type="submission" date="2025-09" db="UniProtKB">
        <authorList>
            <consortium name="Ensembl"/>
        </authorList>
    </citation>
    <scope>IDENTIFICATION</scope>
</reference>
<evidence type="ECO:0000313" key="3">
    <source>
        <dbReference type="Ensembl" id="ENSMMOP00000008233.1"/>
    </source>
</evidence>
<organism evidence="3 4">
    <name type="scientific">Mola mola</name>
    <name type="common">Ocean sunfish</name>
    <name type="synonym">Tetraodon mola</name>
    <dbReference type="NCBI Taxonomy" id="94237"/>
    <lineage>
        <taxon>Eukaryota</taxon>
        <taxon>Metazoa</taxon>
        <taxon>Chordata</taxon>
        <taxon>Craniata</taxon>
        <taxon>Vertebrata</taxon>
        <taxon>Euteleostomi</taxon>
        <taxon>Actinopterygii</taxon>
        <taxon>Neopterygii</taxon>
        <taxon>Teleostei</taxon>
        <taxon>Neoteleostei</taxon>
        <taxon>Acanthomorphata</taxon>
        <taxon>Eupercaria</taxon>
        <taxon>Tetraodontiformes</taxon>
        <taxon>Molidae</taxon>
        <taxon>Mola</taxon>
    </lineage>
</organism>
<keyword evidence="1" id="KW-1133">Transmembrane helix</keyword>
<proteinExistence type="predicted"/>
<dbReference type="Proteomes" id="UP000261620">
    <property type="component" value="Unplaced"/>
</dbReference>
<name>A0A3Q3W2K7_MOLML</name>
<feature type="transmembrane region" description="Helical" evidence="1">
    <location>
        <begin position="130"/>
        <end position="150"/>
    </location>
</feature>
<feature type="chain" id="PRO_5018680291" description="Immunoglobulin V-set domain-containing protein" evidence="2">
    <location>
        <begin position="23"/>
        <end position="205"/>
    </location>
</feature>
<evidence type="ECO:0000256" key="2">
    <source>
        <dbReference type="SAM" id="SignalP"/>
    </source>
</evidence>
<evidence type="ECO:0000313" key="4">
    <source>
        <dbReference type="Proteomes" id="UP000261620"/>
    </source>
</evidence>
<sequence length="205" mass="23395">MVTSARFALFLTFLCLQRRALTTDPKLSSSVNQESDFVSANVGDSVTLRYFYKADASTLFYWLISTFFKHDKNYTFTLTEFLNNQHFTLDIKHGKHHLISDSATYCVSCYVYKFEFVEGISLSVNSPNPLVNFLSGALVFTNILVVLLALSDYSVYKRKSSQFTGICHPDSDKLHYMTLSNHKVNRSRAQRDKIVNGCVYASISW</sequence>